<dbReference type="PROSITE" id="PS50865">
    <property type="entry name" value="ZF_MYND_2"/>
    <property type="match status" value="1"/>
</dbReference>
<comment type="caution">
    <text evidence="6">The sequence shown here is derived from an EMBL/GenBank/DDBJ whole genome shotgun (WGS) entry which is preliminary data.</text>
</comment>
<protein>
    <recommendedName>
        <fullName evidence="5">MYND-type domain-containing protein</fullName>
    </recommendedName>
</protein>
<name>A0AAW0C9T6_9AGAR</name>
<keyword evidence="7" id="KW-1185">Reference proteome</keyword>
<dbReference type="Gene3D" id="6.10.140.2220">
    <property type="match status" value="1"/>
</dbReference>
<evidence type="ECO:0000256" key="4">
    <source>
        <dbReference type="PROSITE-ProRule" id="PRU00134"/>
    </source>
</evidence>
<feature type="domain" description="MYND-type" evidence="5">
    <location>
        <begin position="436"/>
        <end position="477"/>
    </location>
</feature>
<dbReference type="Proteomes" id="UP001362999">
    <property type="component" value="Unassembled WGS sequence"/>
</dbReference>
<evidence type="ECO:0000313" key="7">
    <source>
        <dbReference type="Proteomes" id="UP001362999"/>
    </source>
</evidence>
<accession>A0AAW0C9T6</accession>
<gene>
    <name evidence="6" type="ORF">R3P38DRAFT_3263717</name>
</gene>
<proteinExistence type="predicted"/>
<dbReference type="AlphaFoldDB" id="A0AAW0C9T6"/>
<organism evidence="6 7">
    <name type="scientific">Favolaschia claudopus</name>
    <dbReference type="NCBI Taxonomy" id="2862362"/>
    <lineage>
        <taxon>Eukaryota</taxon>
        <taxon>Fungi</taxon>
        <taxon>Dikarya</taxon>
        <taxon>Basidiomycota</taxon>
        <taxon>Agaricomycotina</taxon>
        <taxon>Agaricomycetes</taxon>
        <taxon>Agaricomycetidae</taxon>
        <taxon>Agaricales</taxon>
        <taxon>Marasmiineae</taxon>
        <taxon>Mycenaceae</taxon>
        <taxon>Favolaschia</taxon>
    </lineage>
</organism>
<dbReference type="InterPro" id="IPR002893">
    <property type="entry name" value="Znf_MYND"/>
</dbReference>
<keyword evidence="2 4" id="KW-0863">Zinc-finger</keyword>
<sequence length="584" mass="64388">MHPRLRPDILVKLSPPVRLVVETALAGSVPAAYRLGQLISQIPQSEALNTLPYVFAHLDPSGIPSASQTVDADLVSGTPIPPMATTVELALCASTSLSFFSKAGILPIEVCPDLWPRFWKWAQFFDQFWDSLRTVMHAGISREEFCRLQASCITALGNHLDLRKKIPLTPGVPRILAIAWKAAVSAPRVRPEWLMQEVYNMTFSMPMKDSTQETFKEVIEGVGGSLQALAATYEKHFSLAAAPSPNTELAADYLMVAGAFLYIGAAEADSVPLRDALRAHPLLPTVLTTISALHGKPAAGKALAFCLTYVCDTLGSSPGYTYAAQAFQAGLLRVLITLAVSVAKTGKDRRDDTGNPIHMSIKLLLTEILPRSLVHYTALQGLSGVLDDVKSFSAASHIEKSAFHKEWDEFLLLAEARLNLLQSWQDSKPYPKACDNLKCGKIGPRGEFQCCGGCRTANYCSTNCQTADWRNNHKQICETFAQFKIEYPEIYTIREKGFLRALLTADYIRLLPGIFVRQVIFMHSWPREPFFTSLTYSDAHNPKVEVCPQRTLNAVNTYTRMIMAHFFAIEGEWEADGGACGVSI</sequence>
<dbReference type="GO" id="GO:0008270">
    <property type="term" value="F:zinc ion binding"/>
    <property type="evidence" value="ECO:0007669"/>
    <property type="project" value="UniProtKB-KW"/>
</dbReference>
<keyword evidence="1" id="KW-0479">Metal-binding</keyword>
<evidence type="ECO:0000259" key="5">
    <source>
        <dbReference type="PROSITE" id="PS50865"/>
    </source>
</evidence>
<evidence type="ECO:0000313" key="6">
    <source>
        <dbReference type="EMBL" id="KAK7036356.1"/>
    </source>
</evidence>
<reference evidence="6 7" key="1">
    <citation type="journal article" date="2024" name="J Genomics">
        <title>Draft genome sequencing and assembly of Favolaschia claudopus CIRM-BRFM 2984 isolated from oak limbs.</title>
        <authorList>
            <person name="Navarro D."/>
            <person name="Drula E."/>
            <person name="Chaduli D."/>
            <person name="Cazenave R."/>
            <person name="Ahrendt S."/>
            <person name="Wang J."/>
            <person name="Lipzen A."/>
            <person name="Daum C."/>
            <person name="Barry K."/>
            <person name="Grigoriev I.V."/>
            <person name="Favel A."/>
            <person name="Rosso M.N."/>
            <person name="Martin F."/>
        </authorList>
    </citation>
    <scope>NUCLEOTIDE SEQUENCE [LARGE SCALE GENOMIC DNA]</scope>
    <source>
        <strain evidence="6 7">CIRM-BRFM 2984</strain>
    </source>
</reference>
<dbReference type="Pfam" id="PF01753">
    <property type="entry name" value="zf-MYND"/>
    <property type="match status" value="1"/>
</dbReference>
<dbReference type="SUPFAM" id="SSF144232">
    <property type="entry name" value="HIT/MYND zinc finger-like"/>
    <property type="match status" value="1"/>
</dbReference>
<evidence type="ECO:0000256" key="1">
    <source>
        <dbReference type="ARBA" id="ARBA00022723"/>
    </source>
</evidence>
<dbReference type="EMBL" id="JAWWNJ010000019">
    <property type="protein sequence ID" value="KAK7036356.1"/>
    <property type="molecule type" value="Genomic_DNA"/>
</dbReference>
<evidence type="ECO:0000256" key="2">
    <source>
        <dbReference type="ARBA" id="ARBA00022771"/>
    </source>
</evidence>
<keyword evidence="3" id="KW-0862">Zinc</keyword>
<evidence type="ECO:0000256" key="3">
    <source>
        <dbReference type="ARBA" id="ARBA00022833"/>
    </source>
</evidence>